<evidence type="ECO:0000259" key="2">
    <source>
        <dbReference type="PROSITE" id="PS50181"/>
    </source>
</evidence>
<dbReference type="OrthoDB" id="2274972at2759"/>
<feature type="compositionally biased region" description="Basic and acidic residues" evidence="1">
    <location>
        <begin position="122"/>
        <end position="132"/>
    </location>
</feature>
<evidence type="ECO:0000256" key="1">
    <source>
        <dbReference type="SAM" id="MobiDB-lite"/>
    </source>
</evidence>
<keyword evidence="4" id="KW-1185">Reference proteome</keyword>
<reference evidence="3 4" key="1">
    <citation type="submission" date="2020-12" db="EMBL/GenBank/DDBJ databases">
        <title>Metabolic potential, ecology and presence of endohyphal bacteria is reflected in genomic diversity of Mucoromycotina.</title>
        <authorList>
            <person name="Muszewska A."/>
            <person name="Okrasinska A."/>
            <person name="Steczkiewicz K."/>
            <person name="Drgas O."/>
            <person name="Orlowska M."/>
            <person name="Perlinska-Lenart U."/>
            <person name="Aleksandrzak-Piekarczyk T."/>
            <person name="Szatraj K."/>
            <person name="Zielenkiewicz U."/>
            <person name="Pilsyk S."/>
            <person name="Malc E."/>
            <person name="Mieczkowski P."/>
            <person name="Kruszewska J.S."/>
            <person name="Biernat P."/>
            <person name="Pawlowska J."/>
        </authorList>
    </citation>
    <scope>NUCLEOTIDE SEQUENCE [LARGE SCALE GENOMIC DNA]</scope>
    <source>
        <strain evidence="3 4">CBS 142.35</strain>
    </source>
</reference>
<dbReference type="InterPro" id="IPR036047">
    <property type="entry name" value="F-box-like_dom_sf"/>
</dbReference>
<organism evidence="3 4">
    <name type="scientific">Circinella minor</name>
    <dbReference type="NCBI Taxonomy" id="1195481"/>
    <lineage>
        <taxon>Eukaryota</taxon>
        <taxon>Fungi</taxon>
        <taxon>Fungi incertae sedis</taxon>
        <taxon>Mucoromycota</taxon>
        <taxon>Mucoromycotina</taxon>
        <taxon>Mucoromycetes</taxon>
        <taxon>Mucorales</taxon>
        <taxon>Lichtheimiaceae</taxon>
        <taxon>Circinella</taxon>
    </lineage>
</organism>
<dbReference type="Proteomes" id="UP000646827">
    <property type="component" value="Unassembled WGS sequence"/>
</dbReference>
<feature type="domain" description="F-box" evidence="2">
    <location>
        <begin position="15"/>
        <end position="63"/>
    </location>
</feature>
<comment type="caution">
    <text evidence="3">The sequence shown here is derived from an EMBL/GenBank/DDBJ whole genome shotgun (WGS) entry which is preliminary data.</text>
</comment>
<evidence type="ECO:0000313" key="3">
    <source>
        <dbReference type="EMBL" id="KAG2225409.1"/>
    </source>
</evidence>
<dbReference type="Gene3D" id="3.80.10.10">
    <property type="entry name" value="Ribonuclease Inhibitor"/>
    <property type="match status" value="2"/>
</dbReference>
<dbReference type="SUPFAM" id="SSF81383">
    <property type="entry name" value="F-box domain"/>
    <property type="match status" value="1"/>
</dbReference>
<dbReference type="AlphaFoldDB" id="A0A8H7S9S4"/>
<dbReference type="InterPro" id="IPR001810">
    <property type="entry name" value="F-box_dom"/>
</dbReference>
<feature type="region of interest" description="Disordered" evidence="1">
    <location>
        <begin position="122"/>
        <end position="147"/>
    </location>
</feature>
<protein>
    <recommendedName>
        <fullName evidence="2">F-box domain-containing protein</fullName>
    </recommendedName>
</protein>
<dbReference type="InterPro" id="IPR032675">
    <property type="entry name" value="LRR_dom_sf"/>
</dbReference>
<dbReference type="SUPFAM" id="SSF52047">
    <property type="entry name" value="RNI-like"/>
    <property type="match status" value="1"/>
</dbReference>
<dbReference type="Pfam" id="PF12937">
    <property type="entry name" value="F-box-like"/>
    <property type="match status" value="1"/>
</dbReference>
<name>A0A8H7S9S4_9FUNG</name>
<evidence type="ECO:0000313" key="4">
    <source>
        <dbReference type="Proteomes" id="UP000646827"/>
    </source>
</evidence>
<sequence>MSMDYVVQETHSEHNLFNRFLPFDIVVKIISYLDQPDCLACTKVCRGWYLTIPQYAQGPWSKLEISPNDKSVQDLLTNKRWQQFLGGHVKHIVLQDFDNEQQLFQVIQKLIDLNCTETEHLGEEKVGERGSNNDDDSDSNDVHSTVNSSPISLTPIPLNHMTHLTQLYFETPLDIEHGLVPILQRSPQLEFLSVGSVDDDSNTISILDLKQLFIWCPKLIYLEINPKHLKEKYRETCIQKLINDNYSSSSRNNKNASTVEKEKKRGLCYFLVCEKDGFGPKQIGPFLHQHADTLEFLALCDLSSQHQVHSWVPVFQTLRLPKLHTLDCDGTQYTDESIRSLVSRAPRLEKLTLDADHDIHLNLAKLLKAALQLQFLRLGQLYLNYYDDQDDKNNNNLSQQPSSPITQLYQQLDLYGCQLCDIFFRYVISVNDEILDGIAQLSRLESLTIHFTIKNVYTDAGLTGFLQKLGGTRIKTLKLLFIRELTIPMLSALADLQFLEAFETCGKLFLSLTVDGPGLVKILETSTTLNSVHLQYLHLTNIDNHMYGEDENRAMSFLRKQLKGYKVTNWAISNIYNDITLQRKILDKGKERYSFCFI</sequence>
<dbReference type="EMBL" id="JAEPRB010000028">
    <property type="protein sequence ID" value="KAG2225409.1"/>
    <property type="molecule type" value="Genomic_DNA"/>
</dbReference>
<gene>
    <name evidence="3" type="ORF">INT45_010045</name>
</gene>
<dbReference type="PROSITE" id="PS50181">
    <property type="entry name" value="FBOX"/>
    <property type="match status" value="1"/>
</dbReference>
<accession>A0A8H7S9S4</accession>
<dbReference type="CDD" id="cd09917">
    <property type="entry name" value="F-box_SF"/>
    <property type="match status" value="1"/>
</dbReference>
<proteinExistence type="predicted"/>